<evidence type="ECO:0000256" key="4">
    <source>
        <dbReference type="ARBA" id="ARBA00022833"/>
    </source>
</evidence>
<dbReference type="EMBL" id="LR699119">
    <property type="protein sequence ID" value="VVC75529.1"/>
    <property type="molecule type" value="Genomic_DNA"/>
</dbReference>
<keyword evidence="7" id="KW-1185">Reference proteome</keyword>
<accession>A0A5E4PEW3</accession>
<dbReference type="GO" id="GO:0008270">
    <property type="term" value="F:zinc ion binding"/>
    <property type="evidence" value="ECO:0007669"/>
    <property type="project" value="UniProtKB-UniRule"/>
</dbReference>
<reference evidence="6 7" key="1">
    <citation type="submission" date="2019-08" db="EMBL/GenBank/DDBJ databases">
        <authorList>
            <person name="Guy L."/>
        </authorList>
    </citation>
    <scope>NUCLEOTIDE SEQUENCE [LARGE SCALE GENOMIC DNA]</scope>
    <source>
        <strain evidence="6 7">SGT-108</strain>
    </source>
</reference>
<evidence type="ECO:0000256" key="1">
    <source>
        <dbReference type="ARBA" id="ARBA00010748"/>
    </source>
</evidence>
<dbReference type="RefSeq" id="WP_148338828.1">
    <property type="nucleotide sequence ID" value="NZ_LR699119.1"/>
</dbReference>
<evidence type="ECO:0000313" key="6">
    <source>
        <dbReference type="EMBL" id="VVC75529.1"/>
    </source>
</evidence>
<organism evidence="6 7">
    <name type="scientific">Aquicella siphonis</name>
    <dbReference type="NCBI Taxonomy" id="254247"/>
    <lineage>
        <taxon>Bacteria</taxon>
        <taxon>Pseudomonadati</taxon>
        <taxon>Pseudomonadota</taxon>
        <taxon>Gammaproteobacteria</taxon>
        <taxon>Legionellales</taxon>
        <taxon>Coxiellaceae</taxon>
        <taxon>Aquicella</taxon>
    </lineage>
</organism>
<comment type="similarity">
    <text evidence="1 5">Belongs to the HypA/HybF family.</text>
</comment>
<keyword evidence="2 5" id="KW-0533">Nickel</keyword>
<keyword evidence="4 5" id="KW-0862">Zinc</keyword>
<dbReference type="Pfam" id="PF01155">
    <property type="entry name" value="HypA"/>
    <property type="match status" value="1"/>
</dbReference>
<evidence type="ECO:0000256" key="2">
    <source>
        <dbReference type="ARBA" id="ARBA00022596"/>
    </source>
</evidence>
<dbReference type="GO" id="GO:0016151">
    <property type="term" value="F:nickel cation binding"/>
    <property type="evidence" value="ECO:0007669"/>
    <property type="project" value="UniProtKB-UniRule"/>
</dbReference>
<dbReference type="PANTHER" id="PTHR34535">
    <property type="entry name" value="HYDROGENASE MATURATION FACTOR HYPA"/>
    <property type="match status" value="1"/>
</dbReference>
<evidence type="ECO:0000256" key="3">
    <source>
        <dbReference type="ARBA" id="ARBA00022723"/>
    </source>
</evidence>
<dbReference type="OrthoDB" id="288014at2"/>
<dbReference type="KEGG" id="asip:AQUSIP_08190"/>
<proteinExistence type="inferred from homology"/>
<dbReference type="Proteomes" id="UP000324194">
    <property type="component" value="Chromosome 1"/>
</dbReference>
<dbReference type="PANTHER" id="PTHR34535:SF3">
    <property type="entry name" value="HYDROGENASE MATURATION FACTOR HYPA"/>
    <property type="match status" value="1"/>
</dbReference>
<sequence>MHELWLSKNIIEIVLQSAAGRRQKRVKKISLEIGALAAVEPSALAFSFTVAARNTIANGAILEIISVPGKARCESCGKTVNISQYSDACDDCGGYALTVIQGEELRVKSMEAE</sequence>
<name>A0A5E4PEW3_9COXI</name>
<dbReference type="PIRSF" id="PIRSF004761">
    <property type="entry name" value="Hydrgn_mat_HypA"/>
    <property type="match status" value="1"/>
</dbReference>
<dbReference type="InterPro" id="IPR000688">
    <property type="entry name" value="HypA/HybF"/>
</dbReference>
<dbReference type="HAMAP" id="MF_00213">
    <property type="entry name" value="HypA_HybF"/>
    <property type="match status" value="1"/>
</dbReference>
<dbReference type="GO" id="GO:0051604">
    <property type="term" value="P:protein maturation"/>
    <property type="evidence" value="ECO:0007669"/>
    <property type="project" value="InterPro"/>
</dbReference>
<dbReference type="AlphaFoldDB" id="A0A5E4PEW3"/>
<dbReference type="InterPro" id="IPR020538">
    <property type="entry name" value="Hydgase_Ni_incorp_HypA/HybF_CS"/>
</dbReference>
<dbReference type="NCBIfam" id="TIGR00100">
    <property type="entry name" value="hypA"/>
    <property type="match status" value="1"/>
</dbReference>
<feature type="binding site" evidence="5">
    <location>
        <position position="89"/>
    </location>
    <ligand>
        <name>Zn(2+)</name>
        <dbReference type="ChEBI" id="CHEBI:29105"/>
    </ligand>
</feature>
<comment type="function">
    <text evidence="5">Involved in the maturation of [NiFe] hydrogenases. Required for nickel insertion into the metal center of the hydrogenase.</text>
</comment>
<evidence type="ECO:0000256" key="5">
    <source>
        <dbReference type="HAMAP-Rule" id="MF_00213"/>
    </source>
</evidence>
<feature type="binding site" evidence="5">
    <location>
        <position position="76"/>
    </location>
    <ligand>
        <name>Zn(2+)</name>
        <dbReference type="ChEBI" id="CHEBI:29105"/>
    </ligand>
</feature>
<feature type="binding site" evidence="5">
    <location>
        <position position="2"/>
    </location>
    <ligand>
        <name>Ni(2+)</name>
        <dbReference type="ChEBI" id="CHEBI:49786"/>
    </ligand>
</feature>
<keyword evidence="3 5" id="KW-0479">Metal-binding</keyword>
<feature type="binding site" evidence="5">
    <location>
        <position position="92"/>
    </location>
    <ligand>
        <name>Zn(2+)</name>
        <dbReference type="ChEBI" id="CHEBI:29105"/>
    </ligand>
</feature>
<dbReference type="PROSITE" id="PS01249">
    <property type="entry name" value="HYPA"/>
    <property type="match status" value="1"/>
</dbReference>
<evidence type="ECO:0000313" key="7">
    <source>
        <dbReference type="Proteomes" id="UP000324194"/>
    </source>
</evidence>
<dbReference type="Gene3D" id="3.30.2320.80">
    <property type="match status" value="1"/>
</dbReference>
<feature type="binding site" evidence="5">
    <location>
        <position position="73"/>
    </location>
    <ligand>
        <name>Zn(2+)</name>
        <dbReference type="ChEBI" id="CHEBI:29105"/>
    </ligand>
</feature>
<gene>
    <name evidence="5 6" type="primary">hypA</name>
    <name evidence="6" type="ORF">AQUSIP_08190</name>
</gene>
<protein>
    <recommendedName>
        <fullName evidence="5">Hydrogenase maturation factor HypA</fullName>
    </recommendedName>
</protein>